<reference evidence="1" key="1">
    <citation type="submission" date="2021-02" db="EMBL/GenBank/DDBJ databases">
        <authorList>
            <person name="Dougan E. K."/>
            <person name="Rhodes N."/>
            <person name="Thang M."/>
            <person name="Chan C."/>
        </authorList>
    </citation>
    <scope>NUCLEOTIDE SEQUENCE</scope>
</reference>
<feature type="non-terminal residue" evidence="1">
    <location>
        <position position="1"/>
    </location>
</feature>
<comment type="caution">
    <text evidence="1">The sequence shown here is derived from an EMBL/GenBank/DDBJ whole genome shotgun (WGS) entry which is preliminary data.</text>
</comment>
<proteinExistence type="predicted"/>
<sequence length="252" mass="26804">VFGGVVGSKSQADDFNKVNALNWWWGGHSDLNAMIDFAKDYMVEANKPGDPLLDNKGGEDGIPNMPKCTGECDTSSDCAAGLRCKQRDGVEQVPGCRGEGISGWDYCYDPEALDSSHGGDGSPNMPKCAGDCDRDSDCEDGLKCFQRNGFTTVPGCSGSGTKDWDYCYDPNGLDSSRGADGSRSMPKCAGDCDKDSDCAGNLKCWERDGFTSVPGCNGIGVKDWDYCYDPVDALPPPLDSSPGVHGSPNMPR</sequence>
<dbReference type="Proteomes" id="UP000649617">
    <property type="component" value="Unassembled WGS sequence"/>
</dbReference>
<organism evidence="1 2">
    <name type="scientific">Symbiodinium pilosum</name>
    <name type="common">Dinoflagellate</name>
    <dbReference type="NCBI Taxonomy" id="2952"/>
    <lineage>
        <taxon>Eukaryota</taxon>
        <taxon>Sar</taxon>
        <taxon>Alveolata</taxon>
        <taxon>Dinophyceae</taxon>
        <taxon>Suessiales</taxon>
        <taxon>Symbiodiniaceae</taxon>
        <taxon>Symbiodinium</taxon>
    </lineage>
</organism>
<dbReference type="EMBL" id="CAJNIZ010037201">
    <property type="protein sequence ID" value="CAE7569998.1"/>
    <property type="molecule type" value="Genomic_DNA"/>
</dbReference>
<evidence type="ECO:0000313" key="1">
    <source>
        <dbReference type="EMBL" id="CAE7569998.1"/>
    </source>
</evidence>
<dbReference type="OrthoDB" id="46933at2759"/>
<dbReference type="AlphaFoldDB" id="A0A812UKR5"/>
<gene>
    <name evidence="1" type="ORF">SPIL2461_LOCUS15344</name>
</gene>
<keyword evidence="2" id="KW-1185">Reference proteome</keyword>
<name>A0A812UKR5_SYMPI</name>
<protein>
    <submittedName>
        <fullName evidence="1">Uncharacterized protein</fullName>
    </submittedName>
</protein>
<evidence type="ECO:0000313" key="2">
    <source>
        <dbReference type="Proteomes" id="UP000649617"/>
    </source>
</evidence>
<accession>A0A812UKR5</accession>
<feature type="non-terminal residue" evidence="1">
    <location>
        <position position="252"/>
    </location>
</feature>